<dbReference type="SUPFAM" id="SSF53271">
    <property type="entry name" value="PRTase-like"/>
    <property type="match status" value="1"/>
</dbReference>
<feature type="region of interest" description="Disordered" evidence="1">
    <location>
        <begin position="1442"/>
        <end position="1529"/>
    </location>
</feature>
<feature type="compositionally biased region" description="Low complexity" evidence="1">
    <location>
        <begin position="1506"/>
        <end position="1522"/>
    </location>
</feature>
<keyword evidence="3" id="KW-1185">Reference proteome</keyword>
<feature type="compositionally biased region" description="Basic and acidic residues" evidence="1">
    <location>
        <begin position="1442"/>
        <end position="1459"/>
    </location>
</feature>
<organism evidence="2 3">
    <name type="scientific">Chitinimonas prasina</name>
    <dbReference type="NCBI Taxonomy" id="1434937"/>
    <lineage>
        <taxon>Bacteria</taxon>
        <taxon>Pseudomonadati</taxon>
        <taxon>Pseudomonadota</taxon>
        <taxon>Betaproteobacteria</taxon>
        <taxon>Neisseriales</taxon>
        <taxon>Chitinibacteraceae</taxon>
        <taxon>Chitinimonas</taxon>
    </lineage>
</organism>
<gene>
    <name evidence="2" type="ORF">GCM10007907_27990</name>
</gene>
<dbReference type="Proteomes" id="UP001156706">
    <property type="component" value="Unassembled WGS sequence"/>
</dbReference>
<name>A0ABQ5YM77_9NEIS</name>
<dbReference type="InterPro" id="IPR029057">
    <property type="entry name" value="PRTase-like"/>
</dbReference>
<evidence type="ECO:0000313" key="3">
    <source>
        <dbReference type="Proteomes" id="UP001156706"/>
    </source>
</evidence>
<proteinExistence type="predicted"/>
<dbReference type="Gene3D" id="3.40.50.2020">
    <property type="match status" value="1"/>
</dbReference>
<evidence type="ECO:0000256" key="1">
    <source>
        <dbReference type="SAM" id="MobiDB-lite"/>
    </source>
</evidence>
<comment type="caution">
    <text evidence="2">The sequence shown here is derived from an EMBL/GenBank/DDBJ whole genome shotgun (WGS) entry which is preliminary data.</text>
</comment>
<dbReference type="RefSeq" id="WP_284197101.1">
    <property type="nucleotide sequence ID" value="NZ_BSOG01000003.1"/>
</dbReference>
<sequence>MTQSVDRKARARTLLDEVFSPTSPPAGGDYHGGDPWAYVFGSASDSVAAESRDGPNWQALRSALRAMPMPGAAGIADLLDTDVGRDTAIALTQGAIQLPEAGVGLGDLMTTPQRLMQNKLLEAAGSDVRVRSTTDYLDSAGVSFADARKDLDQHKSGNLREGMRLVSEADGFWSTIKAAASNPLTIYDTVLQSAPSLLVPIGVGGKAAQEVAIVAGRSAFARALSQGATEEAAAAIARKAGQEAVKAASGRLTTQGSAMEGVQTAGATAAEFEAEGDLDARKALASVGAGLTTAALGKLVSEIPGFGDMESSLAASAVSSSVNRPTGSFPARLIKSAVQEGVVEEGSQSATEKMWQNFGDGKAIMDGVGNALATGMLAGMAMGGGMETVNTLRGLAPAAPEAPTATAVDTSQLPHDVAVATVAAAPIAPVVELQELPDRPVRGLVEAAMARRVTAETAAVLGSTPAEEGTEREHTTGQQAAKYKAEEELDARTAVASVGAGPTTNVFGKIGARFPRMGDMESSLAASAFSSKVNRAAAALPTGLAKGAVQEGVLEEMPQSATERMWENFGERSAMLEGVDKAAALGIVTGAALGAGVQLRPPPTVAGEGEELPSDSGGEASPAVEPAQPLRSPVTQPAGVGHIHDDRQTQAGGHSSATLRMPTLAESSPLAAEDRVPDHLSADVLPIDIAHASVEAGIVQAPRAPPQNAMRPDGTLQIIGHPAQLRAYLSDIGMGSVPAVPFAGGVIIGASVAPQVYAALKQEESSSHSASLMESDKGTASPQAPLDAEQVRVTLGRRLSRMGDVAEVVQSLDDLPAELRSLIKGVTGIEGIFFRDKIWLIADGLASLPRAQQVLEHEVVGHFAMEKLAAQDEYQQAIRSVAAMEKSSNALIQELATFIDSAQPGLPPVRRIQEIMARAVETGVYRQSPRLHRITADVTRQVKAILRRMGFEPKWTNELTIEEVFSLLREGDRRVDAGLKAYSGRLAKLASAAELEHSLRRPVDRMVSANQMLEQIRNASDVAAAELDGDPEAERQESAKLGPFSGYLIYGEVVGGSDPNLEELLYVRVYGDEQLKQGLLNEAALTFFVSPAGELAMNGPSPTQDTFASFKQLGWVDHAFDAAGVIQDGWSSLADPLNPGAPLPLSQLLPLLADVHARLRTWRREDAVELFWSGGTGTTDSFDGANELLGNGASLSFSKAGPQSAYHEIQADTVAVPATLALPDAIVAHDLKALQGEDYLAATRGDVGLAMKVARRLLTPEVMKALRERVPEQAIVLGVNSMEEAGGNAIPQTVAALLALRMGLEVDGRIVRSSISKRPAMDGLSRILNRPRFAGPVQTGGQYLLIDDALPQGDKLAALARHILQGGGHVAAIVALTDKPFSAPLAPAPSLLRQVREKYGDVEDAFRQATGYDYQSLTASEARYLTNYKSVDVVRDRILAEARQRAKPTDKRSVNEPRKTPPQGGVAVSTDSILPSKGARYSAEGGNGLAQKTGPHRETQHSQQKSATARTESPPSAASSPEHYSLSQAASPIASADGHAKNALATYWIDRREARILRNVNRAAYPNRQVPRSVMIDLAGLSSAHPNARYAAMKSLVDNMQRAAAWGGYSSGTSTEPWDGNVSITPISAAEQQQIDMVAESFMVAAELTNASMTQDGFAVRDNALKDLRKQMCSLSQNQQAQLVAQLTDQIAATKEMRGWYGNIGWKADQAKFKDAVQATGWGETLNLATGPGVLVGGSTTKDMASLPKVATAGVAPAFGNSLSMLRRQVATGFLRLGWYKVPSKGVPINGATRTTPLGFNQEPQFLNAAQELQDALKASGINDATIGVRGSSVTGYSLTKGTKFSPQSDIDFFVESGQLTEAYKTSKNIPGFVHPNKILPDYPLLQDWAAKWTNTLGRDVTPGAFVPGTLPGQPSILVK</sequence>
<reference evidence="3" key="1">
    <citation type="journal article" date="2019" name="Int. J. Syst. Evol. Microbiol.">
        <title>The Global Catalogue of Microorganisms (GCM) 10K type strain sequencing project: providing services to taxonomists for standard genome sequencing and annotation.</title>
        <authorList>
            <consortium name="The Broad Institute Genomics Platform"/>
            <consortium name="The Broad Institute Genome Sequencing Center for Infectious Disease"/>
            <person name="Wu L."/>
            <person name="Ma J."/>
        </authorList>
    </citation>
    <scope>NUCLEOTIDE SEQUENCE [LARGE SCALE GENOMIC DNA]</scope>
    <source>
        <strain evidence="3">NBRC 110044</strain>
    </source>
</reference>
<protein>
    <submittedName>
        <fullName evidence="2">Uncharacterized protein</fullName>
    </submittedName>
</protein>
<dbReference type="EMBL" id="BSOG01000003">
    <property type="protein sequence ID" value="GLR14009.1"/>
    <property type="molecule type" value="Genomic_DNA"/>
</dbReference>
<evidence type="ECO:0000313" key="2">
    <source>
        <dbReference type="EMBL" id="GLR14009.1"/>
    </source>
</evidence>
<accession>A0ABQ5YM77</accession>
<feature type="region of interest" description="Disordered" evidence="1">
    <location>
        <begin position="599"/>
        <end position="656"/>
    </location>
</feature>